<evidence type="ECO:0000313" key="2">
    <source>
        <dbReference type="Proteomes" id="UP000003191"/>
    </source>
</evidence>
<dbReference type="AlphaFoldDB" id="D4BL69"/>
<dbReference type="HOGENOM" id="CLU_3285615_0_0_11"/>
<dbReference type="Proteomes" id="UP000003191">
    <property type="component" value="Unassembled WGS sequence"/>
</dbReference>
<protein>
    <submittedName>
        <fullName evidence="1">Uncharacterized protein</fullName>
    </submittedName>
</protein>
<keyword evidence="2" id="KW-1185">Reference proteome</keyword>
<organism evidence="1 2">
    <name type="scientific">Bifidobacterium breve DSM 20213 = JCM 1192</name>
    <dbReference type="NCBI Taxonomy" id="518634"/>
    <lineage>
        <taxon>Bacteria</taxon>
        <taxon>Bacillati</taxon>
        <taxon>Actinomycetota</taxon>
        <taxon>Actinomycetes</taxon>
        <taxon>Bifidobacteriales</taxon>
        <taxon>Bifidobacteriaceae</taxon>
        <taxon>Bifidobacterium</taxon>
    </lineage>
</organism>
<dbReference type="EMBL" id="ACCG02000002">
    <property type="protein sequence ID" value="EFE90057.1"/>
    <property type="molecule type" value="Genomic_DNA"/>
</dbReference>
<accession>D4BL69</accession>
<proteinExistence type="predicted"/>
<sequence>MDASQDVPLRWLPEDEHVPTGRKLSRHASHIMDSMFFRNI</sequence>
<reference evidence="1 2" key="1">
    <citation type="submission" date="2010-02" db="EMBL/GenBank/DDBJ databases">
        <authorList>
            <person name="Weinstock G."/>
            <person name="Sodergren E."/>
            <person name="Clifton S."/>
            <person name="Fulton L."/>
            <person name="Fulton B."/>
            <person name="Courtney L."/>
            <person name="Fronick C."/>
            <person name="Harrison M."/>
            <person name="Strong C."/>
            <person name="Farmer C."/>
            <person name="Delahaunty K."/>
            <person name="Markovic C."/>
            <person name="Hall O."/>
            <person name="Minx P."/>
            <person name="Tomlinson C."/>
            <person name="Mitreva M."/>
            <person name="Nelson J."/>
            <person name="Hou S."/>
            <person name="Wollam A."/>
            <person name="Pepin K.H."/>
            <person name="Johnson M."/>
            <person name="Bhonagiri V."/>
            <person name="Zhang X."/>
            <person name="Suruliraj S."/>
            <person name="Warren W."/>
            <person name="Chinwalla A."/>
            <person name="Mardis E.R."/>
            <person name="Wilson R.K."/>
        </authorList>
    </citation>
    <scope>NUCLEOTIDE SEQUENCE [LARGE SCALE GENOMIC DNA]</scope>
    <source>
        <strain evidence="1 2">DSM 20213</strain>
    </source>
</reference>
<comment type="caution">
    <text evidence="1">The sequence shown here is derived from an EMBL/GenBank/DDBJ whole genome shotgun (WGS) entry which is preliminary data.</text>
</comment>
<name>D4BL69_BIFBR</name>
<evidence type="ECO:0000313" key="1">
    <source>
        <dbReference type="EMBL" id="EFE90057.1"/>
    </source>
</evidence>
<gene>
    <name evidence="1" type="ORF">BIFBRE_02801</name>
</gene>